<dbReference type="Proteomes" id="UP001597135">
    <property type="component" value="Unassembled WGS sequence"/>
</dbReference>
<protein>
    <submittedName>
        <fullName evidence="2">DUF2306 domain-containing protein</fullName>
    </submittedName>
</protein>
<reference evidence="3" key="1">
    <citation type="journal article" date="2019" name="Int. J. Syst. Evol. Microbiol.">
        <title>The Global Catalogue of Microorganisms (GCM) 10K type strain sequencing project: providing services to taxonomists for standard genome sequencing and annotation.</title>
        <authorList>
            <consortium name="The Broad Institute Genomics Platform"/>
            <consortium name="The Broad Institute Genome Sequencing Center for Infectious Disease"/>
            <person name="Wu L."/>
            <person name="Ma J."/>
        </authorList>
    </citation>
    <scope>NUCLEOTIDE SEQUENCE [LARGE SCALE GENOMIC DNA]</scope>
    <source>
        <strain evidence="3">CCUG 62953</strain>
    </source>
</reference>
<keyword evidence="3" id="KW-1185">Reference proteome</keyword>
<sequence length="223" mass="24124">MSLARRLPSGWPGALAAALGALLAAPFALYAVALAVDALGGPSEPSRFFAPDRPIATAAVYAHMATGGVLTLLVFLQVPRALRSQFPAFHRWTGRLAVSLALLTALAGLAYIVWRGTIGGPWMSAGFALYGLLLGAAAGCAWSAARARDFERHRAWALRLAVLALGSWVYRVAYGLWYLATDGLWSNEAFTGAFDITMFFAFYLVPLAFLELWQARHRARLRP</sequence>
<comment type="caution">
    <text evidence="2">The sequence shown here is derived from an EMBL/GenBank/DDBJ whole genome shotgun (WGS) entry which is preliminary data.</text>
</comment>
<accession>A0ABW3ZI43</accession>
<proteinExistence type="predicted"/>
<keyword evidence="1" id="KW-1133">Transmembrane helix</keyword>
<evidence type="ECO:0000313" key="3">
    <source>
        <dbReference type="Proteomes" id="UP001597135"/>
    </source>
</evidence>
<evidence type="ECO:0000256" key="1">
    <source>
        <dbReference type="SAM" id="Phobius"/>
    </source>
</evidence>
<gene>
    <name evidence="2" type="ORF">ACFQ4E_09845</name>
</gene>
<feature type="transmembrane region" description="Helical" evidence="1">
    <location>
        <begin position="126"/>
        <end position="145"/>
    </location>
</feature>
<name>A0ABW3ZI43_9RHOB</name>
<keyword evidence="1" id="KW-0472">Membrane</keyword>
<feature type="transmembrane region" description="Helical" evidence="1">
    <location>
        <begin position="157"/>
        <end position="180"/>
    </location>
</feature>
<feature type="transmembrane region" description="Helical" evidence="1">
    <location>
        <begin position="55"/>
        <end position="76"/>
    </location>
</feature>
<evidence type="ECO:0000313" key="2">
    <source>
        <dbReference type="EMBL" id="MFD1342720.1"/>
    </source>
</evidence>
<feature type="transmembrane region" description="Helical" evidence="1">
    <location>
        <begin position="192"/>
        <end position="213"/>
    </location>
</feature>
<keyword evidence="1" id="KW-0812">Transmembrane</keyword>
<feature type="transmembrane region" description="Helical" evidence="1">
    <location>
        <begin position="96"/>
        <end position="114"/>
    </location>
</feature>
<dbReference type="EMBL" id="JBHTMU010000014">
    <property type="protein sequence ID" value="MFD1342720.1"/>
    <property type="molecule type" value="Genomic_DNA"/>
</dbReference>
<organism evidence="2 3">
    <name type="scientific">Litorisediminicola beolgyonensis</name>
    <dbReference type="NCBI Taxonomy" id="1173614"/>
    <lineage>
        <taxon>Bacteria</taxon>
        <taxon>Pseudomonadati</taxon>
        <taxon>Pseudomonadota</taxon>
        <taxon>Alphaproteobacteria</taxon>
        <taxon>Rhodobacterales</taxon>
        <taxon>Paracoccaceae</taxon>
        <taxon>Litorisediminicola</taxon>
    </lineage>
</organism>
<dbReference type="InterPro" id="IPR018750">
    <property type="entry name" value="DUF2306_membrane"/>
</dbReference>
<dbReference type="Pfam" id="PF10067">
    <property type="entry name" value="DUF2306"/>
    <property type="match status" value="1"/>
</dbReference>
<dbReference type="RefSeq" id="WP_386803041.1">
    <property type="nucleotide sequence ID" value="NZ_JBHTMU010000014.1"/>
</dbReference>